<dbReference type="EMBL" id="BONY01000115">
    <property type="protein sequence ID" value="GIH11010.1"/>
    <property type="molecule type" value="Genomic_DNA"/>
</dbReference>
<evidence type="ECO:0000256" key="4">
    <source>
        <dbReference type="ARBA" id="ARBA00022692"/>
    </source>
</evidence>
<feature type="transmembrane region" description="Helical" evidence="7">
    <location>
        <begin position="288"/>
        <end position="318"/>
    </location>
</feature>
<evidence type="ECO:0000256" key="2">
    <source>
        <dbReference type="ARBA" id="ARBA00007430"/>
    </source>
</evidence>
<evidence type="ECO:0000256" key="5">
    <source>
        <dbReference type="ARBA" id="ARBA00022989"/>
    </source>
</evidence>
<dbReference type="Pfam" id="PF13440">
    <property type="entry name" value="Polysacc_synt_3"/>
    <property type="match status" value="1"/>
</dbReference>
<feature type="transmembrane region" description="Helical" evidence="7">
    <location>
        <begin position="324"/>
        <end position="342"/>
    </location>
</feature>
<evidence type="ECO:0000256" key="3">
    <source>
        <dbReference type="ARBA" id="ARBA00022475"/>
    </source>
</evidence>
<feature type="transmembrane region" description="Helical" evidence="7">
    <location>
        <begin position="442"/>
        <end position="466"/>
    </location>
</feature>
<accession>A0A8J3QHK4</accession>
<name>A0A8J3QHK4_9ACTN</name>
<comment type="caution">
    <text evidence="8">The sequence shown here is derived from an EMBL/GenBank/DDBJ whole genome shotgun (WGS) entry which is preliminary data.</text>
</comment>
<dbReference type="AlphaFoldDB" id="A0A8J3QHK4"/>
<comment type="subcellular location">
    <subcellularLocation>
        <location evidence="1">Cell membrane</location>
        <topology evidence="1">Multi-pass membrane protein</topology>
    </subcellularLocation>
</comment>
<dbReference type="Proteomes" id="UP000612899">
    <property type="component" value="Unassembled WGS sequence"/>
</dbReference>
<feature type="transmembrane region" description="Helical" evidence="7">
    <location>
        <begin position="216"/>
        <end position="237"/>
    </location>
</feature>
<evidence type="ECO:0000256" key="6">
    <source>
        <dbReference type="ARBA" id="ARBA00023136"/>
    </source>
</evidence>
<gene>
    <name evidence="8" type="ORF">Rhe02_90770</name>
</gene>
<feature type="transmembrane region" description="Helical" evidence="7">
    <location>
        <begin position="83"/>
        <end position="105"/>
    </location>
</feature>
<feature type="transmembrane region" description="Helical" evidence="7">
    <location>
        <begin position="349"/>
        <end position="368"/>
    </location>
</feature>
<dbReference type="InterPro" id="IPR050833">
    <property type="entry name" value="Poly_Biosynth_Transport"/>
</dbReference>
<feature type="transmembrane region" description="Helical" evidence="7">
    <location>
        <begin position="380"/>
        <end position="403"/>
    </location>
</feature>
<feature type="transmembrane region" description="Helical" evidence="7">
    <location>
        <begin position="415"/>
        <end position="436"/>
    </location>
</feature>
<evidence type="ECO:0000256" key="7">
    <source>
        <dbReference type="SAM" id="Phobius"/>
    </source>
</evidence>
<reference evidence="8" key="1">
    <citation type="submission" date="2021-01" db="EMBL/GenBank/DDBJ databases">
        <title>Whole genome shotgun sequence of Rhizocola hellebori NBRC 109834.</title>
        <authorList>
            <person name="Komaki H."/>
            <person name="Tamura T."/>
        </authorList>
    </citation>
    <scope>NUCLEOTIDE SEQUENCE</scope>
    <source>
        <strain evidence="8">NBRC 109834</strain>
    </source>
</reference>
<keyword evidence="4 7" id="KW-0812">Transmembrane</keyword>
<organism evidence="8 9">
    <name type="scientific">Rhizocola hellebori</name>
    <dbReference type="NCBI Taxonomy" id="1392758"/>
    <lineage>
        <taxon>Bacteria</taxon>
        <taxon>Bacillati</taxon>
        <taxon>Actinomycetota</taxon>
        <taxon>Actinomycetes</taxon>
        <taxon>Micromonosporales</taxon>
        <taxon>Micromonosporaceae</taxon>
        <taxon>Rhizocola</taxon>
    </lineage>
</organism>
<evidence type="ECO:0000256" key="1">
    <source>
        <dbReference type="ARBA" id="ARBA00004651"/>
    </source>
</evidence>
<dbReference type="PANTHER" id="PTHR30250">
    <property type="entry name" value="PST FAMILY PREDICTED COLANIC ACID TRANSPORTER"/>
    <property type="match status" value="1"/>
</dbReference>
<keyword evidence="3" id="KW-1003">Cell membrane</keyword>
<keyword evidence="9" id="KW-1185">Reference proteome</keyword>
<sequence>MTAPEATTTIGAKARRGFAWSTVGSLVLRVGNFGVGIIMARLLAPEQFGVFAVALTVQTIVLAFVEMGLTADLVRLGNIRARAATATTVAVGLALIFATAMALLAGPMSEALGAGQAAPVVRVMSITLVLSALATVPHAILQTGFRQSAQFAVDGSGLLVNTVAVLSLALLGFGAMSLALASVLSLATTCVLQYVITHTRPRFGFDREVATQLIRFGLPLALANLLSWVVMNVDYVVVGWHSGPIILGTYVLAFNMASWPMSSLGLALRVVALPGFSQLDDKRRSAGLSLAAGLSFTLALLAGVLLSSLASVVIPFVYGDKWQAAAQALAGLAFFGALRVVFDLMATYLIAAGATRAVLVVQVLWLLALGPAMVIGLDRWGLAGAGWAHVVIGVGIALPAYLLAVRSRGARPLAILKNMAVPLIAVAPAMFAGYQISELFDMRLLALLSGGLAASAVYLGIVFLWARRLLRRMRAVMDVEHDEEKQLGEPKLAAIA</sequence>
<keyword evidence="5 7" id="KW-1133">Transmembrane helix</keyword>
<feature type="transmembrane region" description="Helical" evidence="7">
    <location>
        <begin position="257"/>
        <end position="276"/>
    </location>
</feature>
<feature type="transmembrane region" description="Helical" evidence="7">
    <location>
        <begin position="151"/>
        <end position="171"/>
    </location>
</feature>
<feature type="transmembrane region" description="Helical" evidence="7">
    <location>
        <begin position="177"/>
        <end position="196"/>
    </location>
</feature>
<evidence type="ECO:0000313" key="8">
    <source>
        <dbReference type="EMBL" id="GIH11010.1"/>
    </source>
</evidence>
<feature type="transmembrane region" description="Helical" evidence="7">
    <location>
        <begin position="117"/>
        <end position="139"/>
    </location>
</feature>
<protein>
    <submittedName>
        <fullName evidence="8">Lipopolysaccharide biosynthesis protein</fullName>
    </submittedName>
</protein>
<proteinExistence type="inferred from homology"/>
<evidence type="ECO:0000313" key="9">
    <source>
        <dbReference type="Proteomes" id="UP000612899"/>
    </source>
</evidence>
<keyword evidence="6 7" id="KW-0472">Membrane</keyword>
<comment type="similarity">
    <text evidence="2">Belongs to the polysaccharide synthase family.</text>
</comment>
<dbReference type="GO" id="GO:0005886">
    <property type="term" value="C:plasma membrane"/>
    <property type="evidence" value="ECO:0007669"/>
    <property type="project" value="UniProtKB-SubCell"/>
</dbReference>
<feature type="transmembrane region" description="Helical" evidence="7">
    <location>
        <begin position="18"/>
        <end position="42"/>
    </location>
</feature>
<dbReference type="PANTHER" id="PTHR30250:SF10">
    <property type="entry name" value="LIPOPOLYSACCHARIDE BIOSYNTHESIS PROTEIN WZXC"/>
    <property type="match status" value="1"/>
</dbReference>
<feature type="transmembrane region" description="Helical" evidence="7">
    <location>
        <begin position="48"/>
        <end position="71"/>
    </location>
</feature>